<protein>
    <submittedName>
        <fullName evidence="1">Uncharacterized protein</fullName>
    </submittedName>
</protein>
<dbReference type="KEGG" id="wsu:WS2041"/>
<proteinExistence type="predicted"/>
<dbReference type="STRING" id="273121.WS2041"/>
<accession>Q7MQS6</accession>
<sequence>MILRTVWILLGGALALFCQEDSLTTLSKSLHKPIPLEGAILQVREGEGWLFLEDEGLRQFAKGNLEGSEEERDAFRSAGRETLIQTQNEEITYYHRSPSHSAGLSLRAKFKTYELTPKGNHLYRFTASSLPSTLTDCSLGIRLPAKEWNLLRTRGVLIDLQNRPLFSLRPSLFLECPSFE</sequence>
<evidence type="ECO:0000313" key="1">
    <source>
        <dbReference type="EMBL" id="CAE11041.1"/>
    </source>
</evidence>
<organism evidence="2">
    <name type="scientific">Wolinella succinogenes (strain ATCC 29543 / DSM 1740 / CCUG 13145 / JCM 31913 / LMG 7466 / NCTC 11488 / FDC 602W)</name>
    <name type="common">Vibrio succinogenes</name>
    <dbReference type="NCBI Taxonomy" id="273121"/>
    <lineage>
        <taxon>Bacteria</taxon>
        <taxon>Pseudomonadati</taxon>
        <taxon>Campylobacterota</taxon>
        <taxon>Epsilonproteobacteria</taxon>
        <taxon>Campylobacterales</taxon>
        <taxon>Helicobacteraceae</taxon>
        <taxon>Wolinella</taxon>
    </lineage>
</organism>
<dbReference type="RefSeq" id="WP_011139823.1">
    <property type="nucleotide sequence ID" value="NC_005090.1"/>
</dbReference>
<name>Q7MQS6_WOLSU</name>
<dbReference type="Proteomes" id="UP000000422">
    <property type="component" value="Chromosome"/>
</dbReference>
<evidence type="ECO:0000313" key="2">
    <source>
        <dbReference type="Proteomes" id="UP000000422"/>
    </source>
</evidence>
<dbReference type="EMBL" id="BX571662">
    <property type="protein sequence ID" value="CAE11041.1"/>
    <property type="molecule type" value="Genomic_DNA"/>
</dbReference>
<dbReference type="HOGENOM" id="CLU_1495625_0_0_7"/>
<gene>
    <name evidence="1" type="ordered locus">WS2041</name>
</gene>
<keyword evidence="2" id="KW-1185">Reference proteome</keyword>
<dbReference type="AlphaFoldDB" id="Q7MQS6"/>
<reference evidence="1 2" key="1">
    <citation type="journal article" date="2003" name="Proc. Natl. Acad. Sci. U.S.A.">
        <title>Complete genome sequence and analysis of Wolinella succinogenes.</title>
        <authorList>
            <person name="Baar C."/>
            <person name="Eppinger M."/>
            <person name="Raddatz G."/>
            <person name="Simon JM."/>
            <person name="Lanz C."/>
            <person name="Klimmek O."/>
            <person name="Nandakumar R."/>
            <person name="Gross R."/>
            <person name="Rosinus A."/>
            <person name="Keller H."/>
            <person name="Jagtap P."/>
            <person name="Linke B."/>
            <person name="Meyer F."/>
            <person name="Lederer H."/>
            <person name="Schuster S.C."/>
        </authorList>
    </citation>
    <scope>NUCLEOTIDE SEQUENCE [LARGE SCALE GENOMIC DNA]</scope>
    <source>
        <strain evidence="2">ATCC 29543 / DSM 1740 / CCUG 13145 / JCM 31913 / LMG 7466 / NCTC 11488 / FDC 602W</strain>
    </source>
</reference>